<sequence>MLLSPTTSLLQVWPRRAHRARRHPRALAPTSGRAALDAFRRRRTVQLCGRIPRDLSFSCTVGIHVLRVRERSHYSGIRCSTLSCAGHTAGCLNVRPCWCVRVRRTAYFAFRVLGHVAFNLFSRLLVTLPVGSGVAHSLCSTSLVRAAGLARCYGCMLHDIPSGPMVMQLGTSLRSELILIMTAGSVLRPTSSSASIDAILNAFVATRSRSGHPRLRLVRIILIYLLIFYLAVWSR</sequence>
<evidence type="ECO:0000256" key="1">
    <source>
        <dbReference type="SAM" id="Phobius"/>
    </source>
</evidence>
<keyword evidence="1" id="KW-0472">Membrane</keyword>
<keyword evidence="1" id="KW-1133">Transmembrane helix</keyword>
<gene>
    <name evidence="2" type="ORF">A0H81_12514</name>
</gene>
<keyword evidence="3" id="KW-1185">Reference proteome</keyword>
<reference evidence="2 3" key="1">
    <citation type="submission" date="2016-03" db="EMBL/GenBank/DDBJ databases">
        <title>Whole genome sequencing of Grifola frondosa 9006-11.</title>
        <authorList>
            <person name="Min B."/>
            <person name="Park H."/>
            <person name="Kim J.-G."/>
            <person name="Cho H."/>
            <person name="Oh Y.-L."/>
            <person name="Kong W.-S."/>
            <person name="Choi I.-G."/>
        </authorList>
    </citation>
    <scope>NUCLEOTIDE SEQUENCE [LARGE SCALE GENOMIC DNA]</scope>
    <source>
        <strain evidence="2 3">9006-11</strain>
    </source>
</reference>
<dbReference type="AlphaFoldDB" id="A0A1C7LRT6"/>
<feature type="transmembrane region" description="Helical" evidence="1">
    <location>
        <begin position="217"/>
        <end position="234"/>
    </location>
</feature>
<dbReference type="Proteomes" id="UP000092993">
    <property type="component" value="Unassembled WGS sequence"/>
</dbReference>
<organism evidence="2 3">
    <name type="scientific">Grifola frondosa</name>
    <name type="common">Maitake</name>
    <name type="synonym">Polyporus frondosus</name>
    <dbReference type="NCBI Taxonomy" id="5627"/>
    <lineage>
        <taxon>Eukaryota</taxon>
        <taxon>Fungi</taxon>
        <taxon>Dikarya</taxon>
        <taxon>Basidiomycota</taxon>
        <taxon>Agaricomycotina</taxon>
        <taxon>Agaricomycetes</taxon>
        <taxon>Polyporales</taxon>
        <taxon>Grifolaceae</taxon>
        <taxon>Grifola</taxon>
    </lineage>
</organism>
<keyword evidence="1" id="KW-0812">Transmembrane</keyword>
<comment type="caution">
    <text evidence="2">The sequence shown here is derived from an EMBL/GenBank/DDBJ whole genome shotgun (WGS) entry which is preliminary data.</text>
</comment>
<protein>
    <submittedName>
        <fullName evidence="2">Uncharacterized protein</fullName>
    </submittedName>
</protein>
<evidence type="ECO:0000313" key="2">
    <source>
        <dbReference type="EMBL" id="OBZ67412.1"/>
    </source>
</evidence>
<name>A0A1C7LRT6_GRIFR</name>
<proteinExistence type="predicted"/>
<accession>A0A1C7LRT6</accession>
<dbReference type="EMBL" id="LUGG01000024">
    <property type="protein sequence ID" value="OBZ67412.1"/>
    <property type="molecule type" value="Genomic_DNA"/>
</dbReference>
<evidence type="ECO:0000313" key="3">
    <source>
        <dbReference type="Proteomes" id="UP000092993"/>
    </source>
</evidence>